<dbReference type="AlphaFoldDB" id="X1TXI5"/>
<comment type="caution">
    <text evidence="1">The sequence shown here is derived from an EMBL/GenBank/DDBJ whole genome shotgun (WGS) entry which is preliminary data.</text>
</comment>
<evidence type="ECO:0000313" key="1">
    <source>
        <dbReference type="EMBL" id="GAI96071.1"/>
    </source>
</evidence>
<organism evidence="1">
    <name type="scientific">marine sediment metagenome</name>
    <dbReference type="NCBI Taxonomy" id="412755"/>
    <lineage>
        <taxon>unclassified sequences</taxon>
        <taxon>metagenomes</taxon>
        <taxon>ecological metagenomes</taxon>
    </lineage>
</organism>
<name>X1TXI5_9ZZZZ</name>
<sequence length="204" mass="24191">EWDWMLAIGLCPAGYIKVNYLRHKKLSLSFDILDYYIRPALVDTVEDFFPDYEYIGYKVSGNMGWLHTTASYDISSKLRAHATVGLSYHHYYRLWRKDPLPQLSVERTDAISSDLWFGLDYKHGKTLRVLGIILYGNSFGFWDQVPRKLQIITGVNWAPFPDNWWCIVSRMRFDIGVFNTYFLDIDKEQGWLPAPYLYWQFQLF</sequence>
<dbReference type="EMBL" id="BARW01018193">
    <property type="protein sequence ID" value="GAI96071.1"/>
    <property type="molecule type" value="Genomic_DNA"/>
</dbReference>
<accession>X1TXI5</accession>
<proteinExistence type="predicted"/>
<evidence type="ECO:0008006" key="2">
    <source>
        <dbReference type="Google" id="ProtNLM"/>
    </source>
</evidence>
<protein>
    <recommendedName>
        <fullName evidence="2">TonB-dependent receptor-like beta-barrel domain-containing protein</fullName>
    </recommendedName>
</protein>
<reference evidence="1" key="1">
    <citation type="journal article" date="2014" name="Front. Microbiol.">
        <title>High frequency of phylogenetically diverse reductive dehalogenase-homologous genes in deep subseafloor sedimentary metagenomes.</title>
        <authorList>
            <person name="Kawai M."/>
            <person name="Futagami T."/>
            <person name="Toyoda A."/>
            <person name="Takaki Y."/>
            <person name="Nishi S."/>
            <person name="Hori S."/>
            <person name="Arai W."/>
            <person name="Tsubouchi T."/>
            <person name="Morono Y."/>
            <person name="Uchiyama I."/>
            <person name="Ito T."/>
            <person name="Fujiyama A."/>
            <person name="Inagaki F."/>
            <person name="Takami H."/>
        </authorList>
    </citation>
    <scope>NUCLEOTIDE SEQUENCE</scope>
    <source>
        <strain evidence="1">Expedition CK06-06</strain>
    </source>
</reference>
<feature type="non-terminal residue" evidence="1">
    <location>
        <position position="1"/>
    </location>
</feature>
<gene>
    <name evidence="1" type="ORF">S12H4_31203</name>
</gene>